<name>A0ABY9DPA9_VITVI</name>
<protein>
    <submittedName>
        <fullName evidence="2">Uncharacterized protein</fullName>
    </submittedName>
</protein>
<feature type="region of interest" description="Disordered" evidence="1">
    <location>
        <begin position="41"/>
        <end position="62"/>
    </location>
</feature>
<evidence type="ECO:0000313" key="2">
    <source>
        <dbReference type="EMBL" id="WKA08564.1"/>
    </source>
</evidence>
<keyword evidence="3" id="KW-1185">Reference proteome</keyword>
<accession>A0ABY9DPA9</accession>
<gene>
    <name evidence="2" type="ORF">VitviT2T_026275</name>
</gene>
<sequence>MSVAGRLALLVEEATSINQLGSPHPNGDAAEASCAAALPPTASPMEEMGAESQSLSPCGPSPLALVPVKGPARRRLRPARDLKSGLIGRLQDRFLETI</sequence>
<evidence type="ECO:0000313" key="3">
    <source>
        <dbReference type="Proteomes" id="UP001227230"/>
    </source>
</evidence>
<proteinExistence type="predicted"/>
<evidence type="ECO:0000256" key="1">
    <source>
        <dbReference type="SAM" id="MobiDB-lite"/>
    </source>
</evidence>
<dbReference type="EMBL" id="CP126664">
    <property type="protein sequence ID" value="WKA08564.1"/>
    <property type="molecule type" value="Genomic_DNA"/>
</dbReference>
<dbReference type="Proteomes" id="UP001227230">
    <property type="component" value="Chromosome 17"/>
</dbReference>
<reference evidence="2 3" key="1">
    <citation type="journal article" date="2023" name="Hortic Res">
        <title>The complete reference genome for grapevine (Vitis vinifera L.) genetics and breeding.</title>
        <authorList>
            <person name="Shi X."/>
            <person name="Cao S."/>
            <person name="Wang X."/>
            <person name="Huang S."/>
            <person name="Wang Y."/>
            <person name="Liu Z."/>
            <person name="Liu W."/>
            <person name="Leng X."/>
            <person name="Peng Y."/>
            <person name="Wang N."/>
            <person name="Wang Y."/>
            <person name="Ma Z."/>
            <person name="Xu X."/>
            <person name="Zhang F."/>
            <person name="Xue H."/>
            <person name="Zhong H."/>
            <person name="Wang Y."/>
            <person name="Zhang K."/>
            <person name="Velt A."/>
            <person name="Avia K."/>
            <person name="Holtgrawe D."/>
            <person name="Grimplet J."/>
            <person name="Matus J.T."/>
            <person name="Ware D."/>
            <person name="Wu X."/>
            <person name="Wang H."/>
            <person name="Liu C."/>
            <person name="Fang Y."/>
            <person name="Rustenholz C."/>
            <person name="Cheng Z."/>
            <person name="Xiao H."/>
            <person name="Zhou Y."/>
        </authorList>
    </citation>
    <scope>NUCLEOTIDE SEQUENCE [LARGE SCALE GENOMIC DNA]</scope>
    <source>
        <strain evidence="3">cv. Pinot noir / PN40024</strain>
        <tissue evidence="2">Leaf</tissue>
    </source>
</reference>
<organism evidence="2 3">
    <name type="scientific">Vitis vinifera</name>
    <name type="common">Grape</name>
    <dbReference type="NCBI Taxonomy" id="29760"/>
    <lineage>
        <taxon>Eukaryota</taxon>
        <taxon>Viridiplantae</taxon>
        <taxon>Streptophyta</taxon>
        <taxon>Embryophyta</taxon>
        <taxon>Tracheophyta</taxon>
        <taxon>Spermatophyta</taxon>
        <taxon>Magnoliopsida</taxon>
        <taxon>eudicotyledons</taxon>
        <taxon>Gunneridae</taxon>
        <taxon>Pentapetalae</taxon>
        <taxon>rosids</taxon>
        <taxon>Vitales</taxon>
        <taxon>Vitaceae</taxon>
        <taxon>Viteae</taxon>
        <taxon>Vitis</taxon>
    </lineage>
</organism>